<dbReference type="KEGG" id="reo:HUE58_02910"/>
<dbReference type="PANTHER" id="PTHR13774:SF17">
    <property type="entry name" value="PHENAZINE BIOSYNTHESIS-LIKE DOMAIN-CONTAINING PROTEIN"/>
    <property type="match status" value="1"/>
</dbReference>
<keyword evidence="2" id="KW-0413">Isomerase</keyword>
<name>A0A6N0HP25_9GAMM</name>
<evidence type="ECO:0000256" key="1">
    <source>
        <dbReference type="ARBA" id="ARBA00008270"/>
    </source>
</evidence>
<comment type="similarity">
    <text evidence="1">Belongs to the PhzF family.</text>
</comment>
<dbReference type="SUPFAM" id="SSF54506">
    <property type="entry name" value="Diaminopimelate epimerase-like"/>
    <property type="match status" value="1"/>
</dbReference>
<accession>A0A6N0HP25</accession>
<evidence type="ECO:0000256" key="2">
    <source>
        <dbReference type="ARBA" id="ARBA00023235"/>
    </source>
</evidence>
<sequence>MDLRKIVITEKGSDFDFVIRCLSPKYGFDEDPVTGSAFTQLVSYWSKKLDKNNLIAKQFSKRDGRVKCQHLD</sequence>
<dbReference type="PANTHER" id="PTHR13774">
    <property type="entry name" value="PHENAZINE BIOSYNTHESIS PROTEIN"/>
    <property type="match status" value="1"/>
</dbReference>
<evidence type="ECO:0000313" key="3">
    <source>
        <dbReference type="EMBL" id="QKQ24118.1"/>
    </source>
</evidence>
<dbReference type="Pfam" id="PF02567">
    <property type="entry name" value="PhzC-PhzF"/>
    <property type="match status" value="1"/>
</dbReference>
<dbReference type="EMBL" id="CP054490">
    <property type="protein sequence ID" value="QKQ24118.1"/>
    <property type="molecule type" value="Genomic_DNA"/>
</dbReference>
<dbReference type="GO" id="GO:0005737">
    <property type="term" value="C:cytoplasm"/>
    <property type="evidence" value="ECO:0007669"/>
    <property type="project" value="TreeGrafter"/>
</dbReference>
<dbReference type="GO" id="GO:0016853">
    <property type="term" value="F:isomerase activity"/>
    <property type="evidence" value="ECO:0007669"/>
    <property type="project" value="UniProtKB-KW"/>
</dbReference>
<gene>
    <name evidence="3" type="ORF">HUE58_02910</name>
</gene>
<evidence type="ECO:0000313" key="4">
    <source>
        <dbReference type="Proteomes" id="UP000509429"/>
    </source>
</evidence>
<dbReference type="AlphaFoldDB" id="A0A6N0HP25"/>
<protein>
    <submittedName>
        <fullName evidence="3">PhzF family phenazine biosynthesis protein</fullName>
    </submittedName>
</protein>
<dbReference type="Proteomes" id="UP000509429">
    <property type="component" value="Chromosome"/>
</dbReference>
<organism evidence="3 4">
    <name type="scientific">Candidatus Ruthia endofausta</name>
    <dbReference type="NCBI Taxonomy" id="2738852"/>
    <lineage>
        <taxon>Bacteria</taxon>
        <taxon>Pseudomonadati</taxon>
        <taxon>Pseudomonadota</taxon>
        <taxon>Gammaproteobacteria</taxon>
        <taxon>Candidatus Pseudothioglobaceae</taxon>
        <taxon>Candidatus Ruthturnera</taxon>
    </lineage>
</organism>
<dbReference type="InterPro" id="IPR003719">
    <property type="entry name" value="Phenazine_PhzF-like"/>
</dbReference>
<dbReference type="Gene3D" id="3.10.310.10">
    <property type="entry name" value="Diaminopimelate Epimerase, Chain A, domain 1"/>
    <property type="match status" value="1"/>
</dbReference>
<reference evidence="3 4" key="1">
    <citation type="submission" date="2020-05" db="EMBL/GenBank/DDBJ databases">
        <title>Horizontal transmission and recombination maintain forever young bacterial symbiont genomes.</title>
        <authorList>
            <person name="Russell S.L."/>
            <person name="Pepper-Tunick E."/>
            <person name="Svedberg J."/>
            <person name="Byrne A."/>
            <person name="Ruelas Castillo J."/>
            <person name="Vollmers C."/>
            <person name="Beinart R.A."/>
            <person name="Corbett-Detig R."/>
        </authorList>
    </citation>
    <scope>NUCLEOTIDE SEQUENCE [LARGE SCALE GENOMIC DNA]</scope>
    <source>
        <strain evidence="3">JDF_Ridge</strain>
    </source>
</reference>
<proteinExistence type="inferred from homology"/>
<dbReference type="RefSeq" id="WP_174605557.1">
    <property type="nucleotide sequence ID" value="NZ_CP054490.1"/>
</dbReference>
<keyword evidence="4" id="KW-1185">Reference proteome</keyword>